<dbReference type="PROSITE" id="PS00131">
    <property type="entry name" value="CARBOXYPEPT_SER_SER"/>
    <property type="match status" value="1"/>
</dbReference>
<dbReference type="PROSITE" id="PS51257">
    <property type="entry name" value="PROKAR_LIPOPROTEIN"/>
    <property type="match status" value="1"/>
</dbReference>
<dbReference type="AlphaFoldDB" id="F4RU05"/>
<dbReference type="eggNOG" id="KOG1282">
    <property type="taxonomic scope" value="Eukaryota"/>
</dbReference>
<keyword evidence="4 6" id="KW-0378">Hydrolase</keyword>
<dbReference type="InterPro" id="IPR018202">
    <property type="entry name" value="Ser_caboxypep_ser_AS"/>
</dbReference>
<protein>
    <recommendedName>
        <fullName evidence="6">Carboxypeptidase</fullName>
        <ecNumber evidence="6">3.4.16.-</ecNumber>
    </recommendedName>
</protein>
<feature type="compositionally biased region" description="Polar residues" evidence="7">
    <location>
        <begin position="569"/>
        <end position="580"/>
    </location>
</feature>
<dbReference type="GO" id="GO:0004185">
    <property type="term" value="F:serine-type carboxypeptidase activity"/>
    <property type="evidence" value="ECO:0007669"/>
    <property type="project" value="UniProtKB-UniRule"/>
</dbReference>
<dbReference type="OrthoDB" id="443318at2759"/>
<evidence type="ECO:0000256" key="1">
    <source>
        <dbReference type="ARBA" id="ARBA00009431"/>
    </source>
</evidence>
<dbReference type="Gene3D" id="1.10.287.410">
    <property type="match status" value="1"/>
</dbReference>
<keyword evidence="5" id="KW-0325">Glycoprotein</keyword>
<dbReference type="EMBL" id="GL883120">
    <property type="protein sequence ID" value="EGG04094.1"/>
    <property type="molecule type" value="Genomic_DNA"/>
</dbReference>
<keyword evidence="9" id="KW-1185">Reference proteome</keyword>
<sequence>MRFVSSWRKPSSLTGLKRASITWAILSLIATSCNVFALATSIADPSQRPRDRHLQRRSGQIPIYNGIPGGGQESEAVELSSEIRIKQLATTVNDQAPTTPDWNQPRPSPETPINLSTCSPSQNSSLRIVSNSGVCETHHGVQTSSGYIPINQNQSMFYWLFEARKNPDTAPLVLWLNGGPGSSSMIGLFQENGPCRIKLDSSGLDNNPYSWTESVPFNFTFRRLYIDQPIGVGYSYGTTTVKTSSEAAISVYNALQLFYSDNKYKKFIGRDFAIWTESYGGHYGPTMADYFLQMNQNVSQSGNFLIPVKTLGIGNGIVSPLIQYPYYMEYAKSNPYEQLVTDDIIANATKMYNQEGGCKELITLCQTTSDPLRCSNAQAFCNNNILGILNGKRDVYDVRSLDPNPYPPDLEPILSQKSFQESIGAETNWTQSNEDVYDNFFKGGDWMMSSAPQLERIINSGVRTLIFDGDADYILNYMGVEAMVDSLNTTFSEQYKQQQFSDWLVDGQKAGLYKNAGTFSYLRVFGAGHQVPAYGFEKIDPGKASLIFFQQVMNGLPISSWPIGTSSLSNPQMESRQSSAGRLKSPFSLFIS</sequence>
<feature type="compositionally biased region" description="Polar residues" evidence="7">
    <location>
        <begin position="93"/>
        <end position="102"/>
    </location>
</feature>
<evidence type="ECO:0000256" key="2">
    <source>
        <dbReference type="ARBA" id="ARBA00022645"/>
    </source>
</evidence>
<reference evidence="9" key="1">
    <citation type="journal article" date="2011" name="Proc. Natl. Acad. Sci. U.S.A.">
        <title>Obligate biotrophy features unraveled by the genomic analysis of rust fungi.</title>
        <authorList>
            <person name="Duplessis S."/>
            <person name="Cuomo C.A."/>
            <person name="Lin Y.-C."/>
            <person name="Aerts A."/>
            <person name="Tisserant E."/>
            <person name="Veneault-Fourrey C."/>
            <person name="Joly D.L."/>
            <person name="Hacquard S."/>
            <person name="Amselem J."/>
            <person name="Cantarel B.L."/>
            <person name="Chiu R."/>
            <person name="Coutinho P.M."/>
            <person name="Feau N."/>
            <person name="Field M."/>
            <person name="Frey P."/>
            <person name="Gelhaye E."/>
            <person name="Goldberg J."/>
            <person name="Grabherr M.G."/>
            <person name="Kodira C.D."/>
            <person name="Kohler A."/>
            <person name="Kuees U."/>
            <person name="Lindquist E.A."/>
            <person name="Lucas S.M."/>
            <person name="Mago R."/>
            <person name="Mauceli E."/>
            <person name="Morin E."/>
            <person name="Murat C."/>
            <person name="Pangilinan J.L."/>
            <person name="Park R."/>
            <person name="Pearson M."/>
            <person name="Quesneville H."/>
            <person name="Rouhier N."/>
            <person name="Sakthikumar S."/>
            <person name="Salamov A.A."/>
            <person name="Schmutz J."/>
            <person name="Selles B."/>
            <person name="Shapiro H."/>
            <person name="Tanguay P."/>
            <person name="Tuskan G.A."/>
            <person name="Henrissat B."/>
            <person name="Van de Peer Y."/>
            <person name="Rouze P."/>
            <person name="Ellis J.G."/>
            <person name="Dodds P.N."/>
            <person name="Schein J.E."/>
            <person name="Zhong S."/>
            <person name="Hamelin R.C."/>
            <person name="Grigoriev I.V."/>
            <person name="Szabo L.J."/>
            <person name="Martin F."/>
        </authorList>
    </citation>
    <scope>NUCLEOTIDE SEQUENCE [LARGE SCALE GENOMIC DNA]</scope>
    <source>
        <strain evidence="9">98AG31 / pathotype 3-4-7</strain>
    </source>
</reference>
<keyword evidence="2 6" id="KW-0121">Carboxypeptidase</keyword>
<evidence type="ECO:0000256" key="6">
    <source>
        <dbReference type="RuleBase" id="RU361156"/>
    </source>
</evidence>
<evidence type="ECO:0000256" key="4">
    <source>
        <dbReference type="ARBA" id="ARBA00022801"/>
    </source>
</evidence>
<dbReference type="Pfam" id="PF00450">
    <property type="entry name" value="Peptidase_S10"/>
    <property type="match status" value="1"/>
</dbReference>
<dbReference type="Gene3D" id="3.40.50.1820">
    <property type="entry name" value="alpha/beta hydrolase"/>
    <property type="match status" value="1"/>
</dbReference>
<keyword evidence="3 6" id="KW-0645">Protease</keyword>
<accession>F4RU05</accession>
<gene>
    <name evidence="8" type="ORF">MELLADRAFT_123606</name>
</gene>
<proteinExistence type="inferred from homology"/>
<dbReference type="SUPFAM" id="SSF53474">
    <property type="entry name" value="alpha/beta-Hydrolases"/>
    <property type="match status" value="1"/>
</dbReference>
<dbReference type="EC" id="3.4.16.-" evidence="6"/>
<comment type="similarity">
    <text evidence="1 6">Belongs to the peptidase S10 family.</text>
</comment>
<dbReference type="PRINTS" id="PR00724">
    <property type="entry name" value="CRBOXYPTASEC"/>
</dbReference>
<evidence type="ECO:0000313" key="8">
    <source>
        <dbReference type="EMBL" id="EGG04094.1"/>
    </source>
</evidence>
<dbReference type="GO" id="GO:0000324">
    <property type="term" value="C:fungal-type vacuole"/>
    <property type="evidence" value="ECO:0007669"/>
    <property type="project" value="TreeGrafter"/>
</dbReference>
<name>F4RU05_MELLP</name>
<dbReference type="GeneID" id="18926435"/>
<dbReference type="PANTHER" id="PTHR11802">
    <property type="entry name" value="SERINE PROTEASE FAMILY S10 SERINE CARBOXYPEPTIDASE"/>
    <property type="match status" value="1"/>
</dbReference>
<dbReference type="PANTHER" id="PTHR11802:SF64">
    <property type="entry name" value="CARBOXYPEPTIDASE"/>
    <property type="match status" value="1"/>
</dbReference>
<evidence type="ECO:0000256" key="5">
    <source>
        <dbReference type="ARBA" id="ARBA00023180"/>
    </source>
</evidence>
<feature type="region of interest" description="Disordered" evidence="7">
    <location>
        <begin position="569"/>
        <end position="592"/>
    </location>
</feature>
<dbReference type="Proteomes" id="UP000001072">
    <property type="component" value="Unassembled WGS sequence"/>
</dbReference>
<dbReference type="InParanoid" id="F4RU05"/>
<dbReference type="GO" id="GO:0006508">
    <property type="term" value="P:proteolysis"/>
    <property type="evidence" value="ECO:0007669"/>
    <property type="project" value="UniProtKB-KW"/>
</dbReference>
<evidence type="ECO:0000313" key="9">
    <source>
        <dbReference type="Proteomes" id="UP000001072"/>
    </source>
</evidence>
<feature type="region of interest" description="Disordered" evidence="7">
    <location>
        <begin position="93"/>
        <end position="119"/>
    </location>
</feature>
<dbReference type="KEGG" id="mlr:MELLADRAFT_123606"/>
<evidence type="ECO:0000256" key="7">
    <source>
        <dbReference type="SAM" id="MobiDB-lite"/>
    </source>
</evidence>
<dbReference type="RefSeq" id="XP_007412555.1">
    <property type="nucleotide sequence ID" value="XM_007412493.1"/>
</dbReference>
<evidence type="ECO:0000256" key="3">
    <source>
        <dbReference type="ARBA" id="ARBA00022670"/>
    </source>
</evidence>
<dbReference type="InterPro" id="IPR001563">
    <property type="entry name" value="Peptidase_S10"/>
</dbReference>
<dbReference type="VEuPathDB" id="FungiDB:MELLADRAFT_123606"/>
<dbReference type="InterPro" id="IPR029058">
    <property type="entry name" value="AB_hydrolase_fold"/>
</dbReference>
<dbReference type="HOGENOM" id="CLU_008523_10_3_1"/>
<organism evidence="9">
    <name type="scientific">Melampsora larici-populina (strain 98AG31 / pathotype 3-4-7)</name>
    <name type="common">Poplar leaf rust fungus</name>
    <dbReference type="NCBI Taxonomy" id="747676"/>
    <lineage>
        <taxon>Eukaryota</taxon>
        <taxon>Fungi</taxon>
        <taxon>Dikarya</taxon>
        <taxon>Basidiomycota</taxon>
        <taxon>Pucciniomycotina</taxon>
        <taxon>Pucciniomycetes</taxon>
        <taxon>Pucciniales</taxon>
        <taxon>Melampsoraceae</taxon>
        <taxon>Melampsora</taxon>
    </lineage>
</organism>